<gene>
    <name evidence="2" type="ORF">TTAC_LOCUS5270</name>
</gene>
<reference evidence="2 3" key="2">
    <citation type="submission" date="2018-11" db="EMBL/GenBank/DDBJ databases">
        <authorList>
            <consortium name="Pathogen Informatics"/>
        </authorList>
    </citation>
    <scope>NUCLEOTIDE SEQUENCE [LARGE SCALE GENOMIC DNA]</scope>
</reference>
<dbReference type="Proteomes" id="UP000274429">
    <property type="component" value="Unassembled WGS sequence"/>
</dbReference>
<evidence type="ECO:0000256" key="1">
    <source>
        <dbReference type="SAM" id="MobiDB-lite"/>
    </source>
</evidence>
<protein>
    <submittedName>
        <fullName evidence="4">Intraflagellar transport protein 46 homolog</fullName>
    </submittedName>
</protein>
<evidence type="ECO:0000313" key="2">
    <source>
        <dbReference type="EMBL" id="VDM26596.1"/>
    </source>
</evidence>
<evidence type="ECO:0000313" key="3">
    <source>
        <dbReference type="Proteomes" id="UP000274429"/>
    </source>
</evidence>
<keyword evidence="3" id="KW-1185">Reference proteome</keyword>
<name>A0A0R3WWZ8_HYDTA</name>
<feature type="compositionally biased region" description="Acidic residues" evidence="1">
    <location>
        <begin position="8"/>
        <end position="19"/>
    </location>
</feature>
<evidence type="ECO:0000313" key="4">
    <source>
        <dbReference type="WBParaSite" id="TTAC_0000528801-mRNA-1"/>
    </source>
</evidence>
<feature type="region of interest" description="Disordered" evidence="1">
    <location>
        <begin position="1"/>
        <end position="47"/>
    </location>
</feature>
<dbReference type="OrthoDB" id="6241969at2759"/>
<dbReference type="AlphaFoldDB" id="A0A0R3WWZ8"/>
<dbReference type="WBParaSite" id="TTAC_0000528801-mRNA-1">
    <property type="protein sequence ID" value="TTAC_0000528801-mRNA-1"/>
    <property type="gene ID" value="TTAC_0000528801"/>
</dbReference>
<organism evidence="4">
    <name type="scientific">Hydatigena taeniaeformis</name>
    <name type="common">Feline tapeworm</name>
    <name type="synonym">Taenia taeniaeformis</name>
    <dbReference type="NCBI Taxonomy" id="6205"/>
    <lineage>
        <taxon>Eukaryota</taxon>
        <taxon>Metazoa</taxon>
        <taxon>Spiralia</taxon>
        <taxon>Lophotrochozoa</taxon>
        <taxon>Platyhelminthes</taxon>
        <taxon>Cestoda</taxon>
        <taxon>Eucestoda</taxon>
        <taxon>Cyclophyllidea</taxon>
        <taxon>Taeniidae</taxon>
        <taxon>Hydatigera</taxon>
    </lineage>
</organism>
<proteinExistence type="predicted"/>
<reference evidence="4" key="1">
    <citation type="submission" date="2017-02" db="UniProtKB">
        <authorList>
            <consortium name="WormBaseParasite"/>
        </authorList>
    </citation>
    <scope>IDENTIFICATION</scope>
</reference>
<accession>A0A0R3WWZ8</accession>
<dbReference type="EMBL" id="UYWX01006812">
    <property type="protein sequence ID" value="VDM26596.1"/>
    <property type="molecule type" value="Genomic_DNA"/>
</dbReference>
<sequence>MEPFAYEDYSDFDADELDFDPSPRKTTTATIVPRPHRSSSPFELDSKSSIGLPLEKTNCVKVKCC</sequence>